<feature type="domain" description="GAF" evidence="1">
    <location>
        <begin position="125"/>
        <end position="258"/>
    </location>
</feature>
<dbReference type="NCBIfam" id="TIGR01764">
    <property type="entry name" value="excise"/>
    <property type="match status" value="1"/>
</dbReference>
<dbReference type="InterPro" id="IPR003018">
    <property type="entry name" value="GAF"/>
</dbReference>
<dbReference type="InterPro" id="IPR009061">
    <property type="entry name" value="DNA-bd_dom_put_sf"/>
</dbReference>
<dbReference type="SUPFAM" id="SSF46955">
    <property type="entry name" value="Putative DNA-binding domain"/>
    <property type="match status" value="1"/>
</dbReference>
<dbReference type="PANTHER" id="PTHR43102:SF2">
    <property type="entry name" value="GAF DOMAIN-CONTAINING PROTEIN"/>
    <property type="match status" value="1"/>
</dbReference>
<dbReference type="Pfam" id="PF01590">
    <property type="entry name" value="GAF"/>
    <property type="match status" value="1"/>
</dbReference>
<dbReference type="KEGG" id="mfy:HH212_10195"/>
<keyword evidence="3" id="KW-1185">Reference proteome</keyword>
<dbReference type="EMBL" id="CP051685">
    <property type="protein sequence ID" value="QJE00344.1"/>
    <property type="molecule type" value="Genomic_DNA"/>
</dbReference>
<dbReference type="AlphaFoldDB" id="A0A7Z2VWC4"/>
<reference evidence="2 3" key="1">
    <citation type="submission" date="2020-04" db="EMBL/GenBank/DDBJ databases">
        <title>Genome sequencing of novel species.</title>
        <authorList>
            <person name="Heo J."/>
            <person name="Kim S.-J."/>
            <person name="Kim J.-S."/>
            <person name="Hong S.-B."/>
            <person name="Kwon S.-W."/>
        </authorList>
    </citation>
    <scope>NUCLEOTIDE SEQUENCE [LARGE SCALE GENOMIC DNA]</scope>
    <source>
        <strain evidence="2 3">GN2-R2</strain>
    </source>
</reference>
<dbReference type="GO" id="GO:0003677">
    <property type="term" value="F:DNA binding"/>
    <property type="evidence" value="ECO:0007669"/>
    <property type="project" value="InterPro"/>
</dbReference>
<dbReference type="Proteomes" id="UP000502415">
    <property type="component" value="Chromosome"/>
</dbReference>
<dbReference type="SUPFAM" id="SSF55781">
    <property type="entry name" value="GAF domain-like"/>
    <property type="match status" value="1"/>
</dbReference>
<dbReference type="Gene3D" id="3.30.450.40">
    <property type="match status" value="1"/>
</dbReference>
<evidence type="ECO:0000259" key="1">
    <source>
        <dbReference type="SMART" id="SM00065"/>
    </source>
</evidence>
<accession>A0A7Z2VWC4</accession>
<dbReference type="PANTHER" id="PTHR43102">
    <property type="entry name" value="SLR1143 PROTEIN"/>
    <property type="match status" value="1"/>
</dbReference>
<dbReference type="InterPro" id="IPR041657">
    <property type="entry name" value="HTH_17"/>
</dbReference>
<dbReference type="InterPro" id="IPR029016">
    <property type="entry name" value="GAF-like_dom_sf"/>
</dbReference>
<dbReference type="InterPro" id="IPR010093">
    <property type="entry name" value="SinI_DNA-bd"/>
</dbReference>
<protein>
    <submittedName>
        <fullName evidence="2">GAF domain-containing protein</fullName>
    </submittedName>
</protein>
<dbReference type="Gene3D" id="1.10.1660.10">
    <property type="match status" value="1"/>
</dbReference>
<sequence length="261" mass="28010">MSSSSDNTDDPVLTTAAAARLLGVAVSTTQLWLESGALPSWKTPGGHRRVRHSAVMKLLKERGGPVRPVAHAAPAAAVQTAAPVSAPGAAKPADFIPAPQPAYPIPLDERARLAALEASRLLDTQPDNVFDRLTRLAVQVTECPIALVTLLTAQRQWFKSGVGLDIGETPRGWAFCNHAILQDGPFIVTDAGQDPRFRANPLVVGAPHVRFYGGIPLRDAGGHALGALCVMDREPRRLRERELQALQELAAIATDELRRRT</sequence>
<evidence type="ECO:0000313" key="2">
    <source>
        <dbReference type="EMBL" id="QJE00344.1"/>
    </source>
</evidence>
<dbReference type="SMART" id="SM00065">
    <property type="entry name" value="GAF"/>
    <property type="match status" value="1"/>
</dbReference>
<name>A0A7Z2VWC4_9BURK</name>
<evidence type="ECO:0000313" key="3">
    <source>
        <dbReference type="Proteomes" id="UP000502415"/>
    </source>
</evidence>
<gene>
    <name evidence="2" type="ORF">HH212_10195</name>
</gene>
<organism evidence="2 3">
    <name type="scientific">Massilia forsythiae</name>
    <dbReference type="NCBI Taxonomy" id="2728020"/>
    <lineage>
        <taxon>Bacteria</taxon>
        <taxon>Pseudomonadati</taxon>
        <taxon>Pseudomonadota</taxon>
        <taxon>Betaproteobacteria</taxon>
        <taxon>Burkholderiales</taxon>
        <taxon>Oxalobacteraceae</taxon>
        <taxon>Telluria group</taxon>
        <taxon>Massilia</taxon>
    </lineage>
</organism>
<dbReference type="CDD" id="cd04762">
    <property type="entry name" value="HTH_MerR-trunc"/>
    <property type="match status" value="1"/>
</dbReference>
<dbReference type="Pfam" id="PF12728">
    <property type="entry name" value="HTH_17"/>
    <property type="match status" value="1"/>
</dbReference>
<proteinExistence type="predicted"/>